<feature type="binding site" evidence="14">
    <location>
        <position position="483"/>
    </location>
    <ligand>
        <name>Mg(2+)</name>
        <dbReference type="ChEBI" id="CHEBI:18420"/>
        <label>2</label>
        <note>catalytic</note>
    </ligand>
</feature>
<dbReference type="GO" id="GO:0046872">
    <property type="term" value="F:metal ion binding"/>
    <property type="evidence" value="ECO:0007669"/>
    <property type="project" value="UniProtKB-KW"/>
</dbReference>
<feature type="binding site" evidence="14">
    <location>
        <position position="439"/>
    </location>
    <ligand>
        <name>Mg(2+)</name>
        <dbReference type="ChEBI" id="CHEBI:18420"/>
        <label>2</label>
        <note>catalytic</note>
    </ligand>
</feature>
<dbReference type="InterPro" id="IPR029787">
    <property type="entry name" value="Nucleotide_cyclase"/>
</dbReference>
<comment type="catalytic activity">
    <reaction evidence="1">
        <text>ATP = 3',5'-cyclic AMP + diphosphate</text>
        <dbReference type="Rhea" id="RHEA:15389"/>
        <dbReference type="ChEBI" id="CHEBI:30616"/>
        <dbReference type="ChEBI" id="CHEBI:33019"/>
        <dbReference type="ChEBI" id="CHEBI:58165"/>
        <dbReference type="EC" id="4.6.1.1"/>
    </reaction>
</comment>
<feature type="transmembrane region" description="Helical" evidence="17">
    <location>
        <begin position="170"/>
        <end position="190"/>
    </location>
</feature>
<dbReference type="PANTHER" id="PTHR45627:SF12">
    <property type="entry name" value="ADENYLATE CYCLASE TYPE 2"/>
    <property type="match status" value="1"/>
</dbReference>
<feature type="compositionally biased region" description="Basic and acidic residues" evidence="16">
    <location>
        <begin position="1"/>
        <end position="10"/>
    </location>
</feature>
<feature type="binding site" evidence="14">
    <location>
        <position position="440"/>
    </location>
    <ligand>
        <name>Mg(2+)</name>
        <dbReference type="ChEBI" id="CHEBI:18420"/>
        <label>2</label>
        <note>catalytic</note>
    </ligand>
</feature>
<dbReference type="PANTHER" id="PTHR45627">
    <property type="entry name" value="ADENYLATE CYCLASE TYPE 1"/>
    <property type="match status" value="1"/>
</dbReference>
<keyword evidence="14" id="KW-0464">Manganese</keyword>
<dbReference type="PROSITE" id="PS00452">
    <property type="entry name" value="GUANYLATE_CYCLASE_1"/>
    <property type="match status" value="2"/>
</dbReference>
<dbReference type="Pfam" id="PF16214">
    <property type="entry name" value="AC_N"/>
    <property type="match status" value="1"/>
</dbReference>
<organism evidence="19 20">
    <name type="scientific">Tigriopus californicus</name>
    <name type="common">Marine copepod</name>
    <dbReference type="NCBI Taxonomy" id="6832"/>
    <lineage>
        <taxon>Eukaryota</taxon>
        <taxon>Metazoa</taxon>
        <taxon>Ecdysozoa</taxon>
        <taxon>Arthropoda</taxon>
        <taxon>Crustacea</taxon>
        <taxon>Multicrustacea</taxon>
        <taxon>Hexanauplia</taxon>
        <taxon>Copepoda</taxon>
        <taxon>Harpacticoida</taxon>
        <taxon>Harpacticidae</taxon>
        <taxon>Tigriopus</taxon>
    </lineage>
</organism>
<feature type="region of interest" description="Disordered" evidence="16">
    <location>
        <begin position="42"/>
        <end position="63"/>
    </location>
</feature>
<feature type="region of interest" description="Disordered" evidence="16">
    <location>
        <begin position="1"/>
        <end position="25"/>
    </location>
</feature>
<feature type="binding site" evidence="13">
    <location>
        <begin position="1210"/>
        <end position="1212"/>
    </location>
    <ligand>
        <name>ATP</name>
        <dbReference type="ChEBI" id="CHEBI:30616"/>
    </ligand>
</feature>
<feature type="transmembrane region" description="Helical" evidence="17">
    <location>
        <begin position="837"/>
        <end position="860"/>
    </location>
</feature>
<dbReference type="OMA" id="LIMPKTA"/>
<feature type="compositionally biased region" description="Low complexity" evidence="16">
    <location>
        <begin position="670"/>
        <end position="679"/>
    </location>
</feature>
<feature type="transmembrane region" description="Helical" evidence="17">
    <location>
        <begin position="326"/>
        <end position="343"/>
    </location>
</feature>
<feature type="transmembrane region" description="Helical" evidence="17">
    <location>
        <begin position="261"/>
        <end position="280"/>
    </location>
</feature>
<keyword evidence="12 15" id="KW-0456">Lyase</keyword>
<keyword evidence="6 13" id="KW-0547">Nucleotide-binding</keyword>
<evidence type="ECO:0000256" key="9">
    <source>
        <dbReference type="ARBA" id="ARBA00022989"/>
    </source>
</evidence>
<evidence type="ECO:0000313" key="19">
    <source>
        <dbReference type="EMBL" id="TRY72385.1"/>
    </source>
</evidence>
<protein>
    <recommendedName>
        <fullName evidence="3">adenylate cyclase</fullName>
        <ecNumber evidence="3">4.6.1.1</ecNumber>
    </recommendedName>
</protein>
<feature type="transmembrane region" description="Helical" evidence="17">
    <location>
        <begin position="136"/>
        <end position="158"/>
    </location>
</feature>
<dbReference type="GO" id="GO:0007189">
    <property type="term" value="P:adenylate cyclase-activating G protein-coupled receptor signaling pathway"/>
    <property type="evidence" value="ECO:0007669"/>
    <property type="project" value="TreeGrafter"/>
</dbReference>
<feature type="transmembrane region" description="Helical" evidence="17">
    <location>
        <begin position="790"/>
        <end position="816"/>
    </location>
</feature>
<feature type="binding site" evidence="13">
    <location>
        <position position="1132"/>
    </location>
    <ligand>
        <name>ATP</name>
        <dbReference type="ChEBI" id="CHEBI:30616"/>
    </ligand>
</feature>
<keyword evidence="10" id="KW-0115">cAMP biosynthesis</keyword>
<keyword evidence="11 17" id="KW-0472">Membrane</keyword>
<keyword evidence="5 14" id="KW-0479">Metal-binding</keyword>
<feature type="binding site" evidence="13">
    <location>
        <position position="527"/>
    </location>
    <ligand>
        <name>ATP</name>
        <dbReference type="ChEBI" id="CHEBI:30616"/>
    </ligand>
</feature>
<dbReference type="GO" id="GO:0006171">
    <property type="term" value="P:cAMP biosynthetic process"/>
    <property type="evidence" value="ECO:0007669"/>
    <property type="project" value="UniProtKB-KW"/>
</dbReference>
<dbReference type="GO" id="GO:0005886">
    <property type="term" value="C:plasma membrane"/>
    <property type="evidence" value="ECO:0007669"/>
    <property type="project" value="InterPro"/>
</dbReference>
<feature type="binding site" evidence="13">
    <location>
        <begin position="1217"/>
        <end position="1221"/>
    </location>
    <ligand>
        <name>ATP</name>
        <dbReference type="ChEBI" id="CHEBI:30616"/>
    </ligand>
</feature>
<keyword evidence="9 17" id="KW-1133">Transmembrane helix</keyword>
<dbReference type="Gene3D" id="3.30.70.1230">
    <property type="entry name" value="Nucleotide cyclase"/>
    <property type="match status" value="2"/>
</dbReference>
<reference evidence="19 20" key="1">
    <citation type="journal article" date="2018" name="Nat. Ecol. Evol.">
        <title>Genomic signatures of mitonuclear coevolution across populations of Tigriopus californicus.</title>
        <authorList>
            <person name="Barreto F.S."/>
            <person name="Watson E.T."/>
            <person name="Lima T.G."/>
            <person name="Willett C.S."/>
            <person name="Edmands S."/>
            <person name="Li W."/>
            <person name="Burton R.S."/>
        </authorList>
    </citation>
    <scope>NUCLEOTIDE SEQUENCE [LARGE SCALE GENOMIC DNA]</scope>
    <source>
        <strain evidence="19 20">San Diego</strain>
    </source>
</reference>
<comment type="caution">
    <text evidence="19">The sequence shown here is derived from an EMBL/GenBank/DDBJ whole genome shotgun (WGS) entry which is preliminary data.</text>
</comment>
<dbReference type="EMBL" id="VCGU01000008">
    <property type="protein sequence ID" value="TRY72385.1"/>
    <property type="molecule type" value="Genomic_DNA"/>
</dbReference>
<dbReference type="PROSITE" id="PS50125">
    <property type="entry name" value="GUANYLATE_CYCLASE_2"/>
    <property type="match status" value="2"/>
</dbReference>
<comment type="similarity">
    <text evidence="15">Belongs to the adenylyl cyclase class-4/guanylyl cyclase family.</text>
</comment>
<comment type="subcellular location">
    <subcellularLocation>
        <location evidence="2">Membrane</location>
        <topology evidence="2">Multi-pass membrane protein</topology>
    </subcellularLocation>
</comment>
<evidence type="ECO:0000256" key="12">
    <source>
        <dbReference type="ARBA" id="ARBA00023239"/>
    </source>
</evidence>
<feature type="transmembrane region" description="Helical" evidence="17">
    <location>
        <begin position="989"/>
        <end position="1007"/>
    </location>
</feature>
<feature type="region of interest" description="Disordered" evidence="16">
    <location>
        <begin position="616"/>
        <end position="679"/>
    </location>
</feature>
<evidence type="ECO:0000256" key="17">
    <source>
        <dbReference type="SAM" id="Phobius"/>
    </source>
</evidence>
<evidence type="ECO:0000256" key="3">
    <source>
        <dbReference type="ARBA" id="ARBA00012201"/>
    </source>
</evidence>
<dbReference type="Pfam" id="PF00211">
    <property type="entry name" value="Guanylate_cyc"/>
    <property type="match status" value="2"/>
</dbReference>
<dbReference type="GO" id="GO:0007193">
    <property type="term" value="P:adenylate cyclase-inhibiting G protein-coupled receptor signaling pathway"/>
    <property type="evidence" value="ECO:0007669"/>
    <property type="project" value="TreeGrafter"/>
</dbReference>
<evidence type="ECO:0000256" key="15">
    <source>
        <dbReference type="RuleBase" id="RU000405"/>
    </source>
</evidence>
<dbReference type="InterPro" id="IPR001054">
    <property type="entry name" value="A/G_cyclase"/>
</dbReference>
<dbReference type="FunFam" id="3.30.70.1230:FF:000032">
    <property type="entry name" value="Adenylyl cyclase 78C"/>
    <property type="match status" value="1"/>
</dbReference>
<feature type="domain" description="Guanylate cyclase" evidence="18">
    <location>
        <begin position="434"/>
        <end position="561"/>
    </location>
</feature>
<evidence type="ECO:0000259" key="18">
    <source>
        <dbReference type="PROSITE" id="PS50125"/>
    </source>
</evidence>
<dbReference type="GO" id="GO:0035556">
    <property type="term" value="P:intracellular signal transduction"/>
    <property type="evidence" value="ECO:0007669"/>
    <property type="project" value="InterPro"/>
</dbReference>
<proteinExistence type="inferred from homology"/>
<feature type="transmembrane region" description="Helical" evidence="17">
    <location>
        <begin position="292"/>
        <end position="311"/>
    </location>
</feature>
<feature type="transmembrane region" description="Helical" evidence="17">
    <location>
        <begin position="202"/>
        <end position="222"/>
    </location>
</feature>
<dbReference type="SUPFAM" id="SSF55073">
    <property type="entry name" value="Nucleotide cyclase"/>
    <property type="match status" value="2"/>
</dbReference>
<feature type="compositionally biased region" description="Low complexity" evidence="16">
    <location>
        <begin position="632"/>
        <end position="644"/>
    </location>
</feature>
<evidence type="ECO:0000256" key="5">
    <source>
        <dbReference type="ARBA" id="ARBA00022723"/>
    </source>
</evidence>
<dbReference type="Proteomes" id="UP000318571">
    <property type="component" value="Chromosome 7"/>
</dbReference>
<dbReference type="InterPro" id="IPR018297">
    <property type="entry name" value="A/G_cyclase_CS"/>
</dbReference>
<gene>
    <name evidence="19" type="ORF">TCAL_08449</name>
</gene>
<evidence type="ECO:0000256" key="11">
    <source>
        <dbReference type="ARBA" id="ARBA00023136"/>
    </source>
</evidence>
<evidence type="ECO:0000313" key="20">
    <source>
        <dbReference type="Proteomes" id="UP000318571"/>
    </source>
</evidence>
<keyword evidence="20" id="KW-1185">Reference proteome</keyword>
<dbReference type="FunFam" id="3.30.70.1230:FF:000014">
    <property type="entry name" value="adenylate cyclase type 9"/>
    <property type="match status" value="1"/>
</dbReference>
<evidence type="ECO:0000256" key="1">
    <source>
        <dbReference type="ARBA" id="ARBA00001593"/>
    </source>
</evidence>
<dbReference type="InterPro" id="IPR032628">
    <property type="entry name" value="AC_N"/>
</dbReference>
<comment type="cofactor">
    <cofactor evidence="14">
        <name>Mg(2+)</name>
        <dbReference type="ChEBI" id="CHEBI:18420"/>
    </cofactor>
    <cofactor evidence="14">
        <name>Mn(2+)</name>
        <dbReference type="ChEBI" id="CHEBI:29035"/>
    </cofactor>
    <text evidence="14">Binds 2 magnesium ions per subunit. Is also active with manganese (in vitro).</text>
</comment>
<feature type="binding site" evidence="13">
    <location>
        <begin position="439"/>
        <end position="444"/>
    </location>
    <ligand>
        <name>ATP</name>
        <dbReference type="ChEBI" id="CHEBI:30616"/>
    </ligand>
</feature>
<feature type="binding site" evidence="14">
    <location>
        <position position="439"/>
    </location>
    <ligand>
        <name>Mg(2+)</name>
        <dbReference type="ChEBI" id="CHEBI:18420"/>
        <label>1</label>
        <note>catalytic</note>
    </ligand>
</feature>
<evidence type="ECO:0000256" key="6">
    <source>
        <dbReference type="ARBA" id="ARBA00022741"/>
    </source>
</evidence>
<evidence type="ECO:0000256" key="4">
    <source>
        <dbReference type="ARBA" id="ARBA00022692"/>
    </source>
</evidence>
<evidence type="ECO:0000256" key="13">
    <source>
        <dbReference type="PIRSR" id="PIRSR039050-50"/>
    </source>
</evidence>
<feature type="transmembrane region" description="Helical" evidence="17">
    <location>
        <begin position="763"/>
        <end position="784"/>
    </location>
</feature>
<dbReference type="STRING" id="6832.A0A553P3W5"/>
<keyword evidence="8 14" id="KW-0460">Magnesium</keyword>
<name>A0A553P3W5_TIGCA</name>
<keyword evidence="4 17" id="KW-0812">Transmembrane</keyword>
<feature type="compositionally biased region" description="Polar residues" evidence="16">
    <location>
        <begin position="45"/>
        <end position="54"/>
    </location>
</feature>
<dbReference type="GO" id="GO:0004016">
    <property type="term" value="F:adenylate cyclase activity"/>
    <property type="evidence" value="ECO:0007669"/>
    <property type="project" value="UniProtKB-EC"/>
</dbReference>
<feature type="transmembrane region" description="Helical" evidence="17">
    <location>
        <begin position="951"/>
        <end position="969"/>
    </location>
</feature>
<evidence type="ECO:0000256" key="16">
    <source>
        <dbReference type="SAM" id="MobiDB-lite"/>
    </source>
</evidence>
<evidence type="ECO:0000256" key="7">
    <source>
        <dbReference type="ARBA" id="ARBA00022840"/>
    </source>
</evidence>
<evidence type="ECO:0000256" key="10">
    <source>
        <dbReference type="ARBA" id="ARBA00022998"/>
    </source>
</evidence>
<evidence type="ECO:0000256" key="2">
    <source>
        <dbReference type="ARBA" id="ARBA00004141"/>
    </source>
</evidence>
<dbReference type="CDD" id="cd07302">
    <property type="entry name" value="CHD"/>
    <property type="match status" value="2"/>
</dbReference>
<feature type="transmembrane region" description="Helical" evidence="17">
    <location>
        <begin position="926"/>
        <end position="944"/>
    </location>
</feature>
<feature type="binding site" evidence="14">
    <location>
        <position position="483"/>
    </location>
    <ligand>
        <name>Mg(2+)</name>
        <dbReference type="ChEBI" id="CHEBI:18420"/>
        <label>1</label>
        <note>catalytic</note>
    </ligand>
</feature>
<feature type="compositionally biased region" description="Gly residues" evidence="16">
    <location>
        <begin position="645"/>
        <end position="669"/>
    </location>
</feature>
<dbReference type="EC" id="4.6.1.1" evidence="3"/>
<dbReference type="SMART" id="SM00044">
    <property type="entry name" value="CYCc"/>
    <property type="match status" value="2"/>
</dbReference>
<dbReference type="OrthoDB" id="10035433at2759"/>
<feature type="domain" description="Guanylate cyclase" evidence="18">
    <location>
        <begin position="1080"/>
        <end position="1223"/>
    </location>
</feature>
<dbReference type="GO" id="GO:0005524">
    <property type="term" value="F:ATP binding"/>
    <property type="evidence" value="ECO:0007669"/>
    <property type="project" value="UniProtKB-KW"/>
</dbReference>
<keyword evidence="7 13" id="KW-0067">ATP-binding</keyword>
<feature type="binding site" evidence="13">
    <location>
        <begin position="481"/>
        <end position="483"/>
    </location>
    <ligand>
        <name>ATP</name>
        <dbReference type="ChEBI" id="CHEBI:30616"/>
    </ligand>
</feature>
<accession>A0A553P3W5</accession>
<feature type="binding site" evidence="13">
    <location>
        <position position="1257"/>
    </location>
    <ligand>
        <name>ATP</name>
        <dbReference type="ChEBI" id="CHEBI:30616"/>
    </ligand>
</feature>
<evidence type="ECO:0000256" key="8">
    <source>
        <dbReference type="ARBA" id="ARBA00022842"/>
    </source>
</evidence>
<evidence type="ECO:0000256" key="14">
    <source>
        <dbReference type="PIRSR" id="PIRSR039050-51"/>
    </source>
</evidence>
<sequence length="1288" mass="142254">MGDTNLDKVPETGPESGEPVEESVHLLPEKIEKEIEKCSAAKNGDYTNQVSNGVGNEEGIKSSERLEVAPVGPGVSAPNTGPTSDLEAYCKGSNLTTDSGHPPPTVSTFETINAILDSMDIEGLSAKYCTSLKQSLFLSFLYLLVLVALALLVSVWSYDDTSIRGGFSSLPWVLTLSASILLLLPCLLILHARIFHSAQGLLILASWATIILIVLSSILTWIPTYAPDGIFEEPSFNESSFPAVQDFNYTSPEDKSGGPPLVWFHIRVPNHLLPIFLLVLALHTCLPLPRMVALILGVGLSTFHLTAMAMLDREHTYLSSPLLKKLLSNALILLCGNLVGLYYQRMTAASLQKTFERTQHCVESRVKLECEKEHQEQLLLSVIPAYIAAEVKRNIMLRMADACQDGMGANGMNANTAKSQRFQEMYVQRHNNVSILYADIVNFTPLSEKLSASELVFTLNQLFGRFDQLAQDNQCMRIKILGDCYYCVSGLPVSRPQHACNCVNMGLSMIEAIKTVREVTRTNVDMRIGVHTGNVLCGVIGLRKWQFDVWSDDVTLANRMESGGMPGRVHITRATLMELDGKFEVEEGNGGERDEVLAKNNIETFLIISPPLDSSSVGGGFGRRPGSYRHQSSNSSSLMNVSGSGSAGGAGTAPGTGGIVPLGSGGVGSGSATTTTTTTMGGMIKSKRKHMECWGADKPFANITENNLTAKSIAITTLSMIESNLLPNRTRCCDNNSDLRPGWLCFRSLATELEYQRQPDPNFPYYVACVTMIFVFLSIIQFILIPSTNLMFLAWVPTALVLSFFLVLTWMPMLSWSKAAEMPACRDGTGDVIAKNSWIRMMLFFLIVTLTGTCVILVLIDSQSSSDLALEIELPFLNSTSNLANLTFSTTLIAPIESGESNNNFRAINGSILNIDGEEPNFTLDAAIMSCLLSLIVISVFLHVNFLIKFVAMILTSSAQLAIFFGIIRHHQSVPSWTDSQEESCAWPMWFQFAFTVGVMCFLLHILDRQFEFTSRTDFLFRNKLSTEEEGVDTMRGINKILLENILPAHVAEHYLLQVRGQPSTQSTAELYNERYENVAVMFACIPNYKEFYDENDINKQGLECLRLLNEIICDFDKLLSKPKFSVLEKIKTIGSTYMVAAGLQPGKEGERATIREHHYCSILVEFAVQLMTLLEHINRDSFQRFALRAGLNQGCVVAGVVGAQKPQYDIWGNTVNVASRMESTGEMGRIQVTEDTAKILMGAGHECLLRGPIFVKGKGIITTYFVRTPFDKKYKKPNPDESKYKKY</sequence>